<evidence type="ECO:0000313" key="2">
    <source>
        <dbReference type="Proteomes" id="UP001498476"/>
    </source>
</evidence>
<organism evidence="1 2">
    <name type="scientific">Neonectria punicea</name>
    <dbReference type="NCBI Taxonomy" id="979145"/>
    <lineage>
        <taxon>Eukaryota</taxon>
        <taxon>Fungi</taxon>
        <taxon>Dikarya</taxon>
        <taxon>Ascomycota</taxon>
        <taxon>Pezizomycotina</taxon>
        <taxon>Sordariomycetes</taxon>
        <taxon>Hypocreomycetidae</taxon>
        <taxon>Hypocreales</taxon>
        <taxon>Nectriaceae</taxon>
        <taxon>Neonectria</taxon>
    </lineage>
</organism>
<keyword evidence="2" id="KW-1185">Reference proteome</keyword>
<reference evidence="1 2" key="1">
    <citation type="journal article" date="2025" name="Microbiol. Resour. Announc.">
        <title>Draft genome sequences for Neonectria magnoliae and Neonectria punicea, canker pathogens of Liriodendron tulipifera and Acer saccharum in West Virginia.</title>
        <authorList>
            <person name="Petronek H.M."/>
            <person name="Kasson M.T."/>
            <person name="Metheny A.M."/>
            <person name="Stauder C.M."/>
            <person name="Lovett B."/>
            <person name="Lynch S.C."/>
            <person name="Garnas J.R."/>
            <person name="Kasson L.R."/>
            <person name="Stajich J.E."/>
        </authorList>
    </citation>
    <scope>NUCLEOTIDE SEQUENCE [LARGE SCALE GENOMIC DNA]</scope>
    <source>
        <strain evidence="1 2">NRRL 64653</strain>
    </source>
</reference>
<protein>
    <submittedName>
        <fullName evidence="1">Uncharacterized protein</fullName>
    </submittedName>
</protein>
<accession>A0ABR1HLM3</accession>
<evidence type="ECO:0000313" key="1">
    <source>
        <dbReference type="EMBL" id="KAK7421623.1"/>
    </source>
</evidence>
<sequence>MPIAPTIAKDLLLTRSQMPPQPEQRWWGFRVIIDPEEKESKLVVDDDEVLSQTVGRIHGPGFFGSNGLPVGNWILTEVLARGTHLWDRTVFDAQGPLATKMQAVDFEPGTNNDDGTFCLFAGYSPYVLGFVFAFPPERNVNLDEVRYDDSVTTLQLRKSPSEAIVGVNTILHHALTIPKNFAAFKKLLITKDWQVTFAGGDIDSERAQDLAVQSWCSLQQGHAPVVIARVQPRLASTIPNNGMPSLITREDPNMAWAPTNRVWGEVLPKAQRNMFGRQGSRAGFAHKVPYMSNLTYPPELYRKLTEFAREYPYDKFNAKAMLFAVQLWVDITSHPKRMTEDFAKNQNDVPEVYLAVFLVYYEAWLKTHEYLQCIQYVHPFRAMRKMHLQDLAASGGGGEVFCVKHTVLKEADIRVLALPSFYSQAARAYKRLIAIPAPIARLSFHGIEIDVQPEALTQCCNLAGQGPTSQLGTQRTFGNVWTHEFQADVDLTTLYQREFALMPFLNPNLPPSYFINSSLLTVWFQKLSRRLAWLNKLGAQGKMELTAGPDGLPIFEGMPLEGAEHLLPPNSTANAIVMALRDPRNIPLLSEPLLTTQYLENIINVLKHRPILRTHVAWQRALTELQEKSRRGAHMKALAVLEILESAKDSYMEDLAATWRRQTTRRYSTIKLQQQAG</sequence>
<name>A0ABR1HLM3_9HYPO</name>
<comment type="caution">
    <text evidence="1">The sequence shown here is derived from an EMBL/GenBank/DDBJ whole genome shotgun (WGS) entry which is preliminary data.</text>
</comment>
<dbReference type="Proteomes" id="UP001498476">
    <property type="component" value="Unassembled WGS sequence"/>
</dbReference>
<dbReference type="EMBL" id="JAZAVJ010000021">
    <property type="protein sequence ID" value="KAK7421623.1"/>
    <property type="molecule type" value="Genomic_DNA"/>
</dbReference>
<proteinExistence type="predicted"/>
<gene>
    <name evidence="1" type="ORF">QQX98_002090</name>
</gene>